<comment type="caution">
    <text evidence="2">The sequence shown here is derived from an EMBL/GenBank/DDBJ whole genome shotgun (WGS) entry which is preliminary data.</text>
</comment>
<reference evidence="2" key="1">
    <citation type="journal article" date="2014" name="Int. J. Syst. Evol. Microbiol.">
        <title>Complete genome sequence of Corynebacterium casei LMG S-19264T (=DSM 44701T), isolated from a smear-ripened cheese.</title>
        <authorList>
            <consortium name="US DOE Joint Genome Institute (JGI-PGF)"/>
            <person name="Walter F."/>
            <person name="Albersmeier A."/>
            <person name="Kalinowski J."/>
            <person name="Ruckert C."/>
        </authorList>
    </citation>
    <scope>NUCLEOTIDE SEQUENCE</scope>
    <source>
        <strain evidence="2">JCM 4490</strain>
    </source>
</reference>
<evidence type="ECO:0000313" key="3">
    <source>
        <dbReference type="Proteomes" id="UP000620224"/>
    </source>
</evidence>
<keyword evidence="3" id="KW-1185">Reference proteome</keyword>
<dbReference type="Proteomes" id="UP000620224">
    <property type="component" value="Unassembled WGS sequence"/>
</dbReference>
<organism evidence="2 3">
    <name type="scientific">Streptomyces lucensis JCM 4490</name>
    <dbReference type="NCBI Taxonomy" id="1306176"/>
    <lineage>
        <taxon>Bacteria</taxon>
        <taxon>Bacillati</taxon>
        <taxon>Actinomycetota</taxon>
        <taxon>Actinomycetes</taxon>
        <taxon>Kitasatosporales</taxon>
        <taxon>Streptomycetaceae</taxon>
        <taxon>Streptomyces</taxon>
    </lineage>
</organism>
<feature type="transmembrane region" description="Helical" evidence="1">
    <location>
        <begin position="121"/>
        <end position="140"/>
    </location>
</feature>
<keyword evidence="1" id="KW-0812">Transmembrane</keyword>
<dbReference type="EMBL" id="BMUE01000020">
    <property type="protein sequence ID" value="GGW77289.1"/>
    <property type="molecule type" value="Genomic_DNA"/>
</dbReference>
<reference evidence="2" key="2">
    <citation type="submission" date="2020-09" db="EMBL/GenBank/DDBJ databases">
        <authorList>
            <person name="Sun Q."/>
            <person name="Ohkuma M."/>
        </authorList>
    </citation>
    <scope>NUCLEOTIDE SEQUENCE</scope>
    <source>
        <strain evidence="2">JCM 4490</strain>
    </source>
</reference>
<name>A0A918MWC1_9ACTN</name>
<keyword evidence="1" id="KW-0472">Membrane</keyword>
<proteinExistence type="predicted"/>
<accession>A0A918MWC1</accession>
<gene>
    <name evidence="2" type="ORF">GCM10010503_63980</name>
</gene>
<dbReference type="AlphaFoldDB" id="A0A918MWC1"/>
<evidence type="ECO:0000256" key="1">
    <source>
        <dbReference type="SAM" id="Phobius"/>
    </source>
</evidence>
<protein>
    <submittedName>
        <fullName evidence="2">Uncharacterized protein</fullName>
    </submittedName>
</protein>
<evidence type="ECO:0000313" key="2">
    <source>
        <dbReference type="EMBL" id="GGW77289.1"/>
    </source>
</evidence>
<feature type="transmembrane region" description="Helical" evidence="1">
    <location>
        <begin position="88"/>
        <end position="109"/>
    </location>
</feature>
<sequence length="529" mass="55390">MGGAIMSEGLYGPGQGYAGPPLPPMPSSPPPAPPDPLRAVAVALLNLSGLGLGYALVRRLLPMAACWVATGILLFVALPADADGVPGAALVAYAVFLLLAAAHGALVGLRTRLAGPGGAPLALVLGLVLLAVPAGGALWYQDAHDDAVEQALLDRLDKADRLVAAGGRRSFRESVSDYRSALEVYRDLAVDHSGSRAGRKVPDSLRTYYTTVGAPYGHQDYCEAVEPLKYLRTVPRTMPKEHLGSLARWPDDRLATSLYECGTQSLDRGEADWVARFGDLLETFPDSGQATKVVPAVDSAVTKAQKAVDGDEPCAAVEKLRDLDTRIGSLSTASGDSGGGLAKAAGRAGRSGDAGQYACGVDQYKDGDFDTAQKTMEEFVSDNKHGRNRDRAKKIAIAAEVAQTLPAAGKKLPTTASGGSISVTVKNDSPDDVTVLYTGPVTGSFTLKGCGACKSYSFAETVLTTFKPCDASGRHYPQRTISLPVGTTYFVHKPNGTSTATPASDTAKLRSGYIYTECAYTTQRLGSGY</sequence>
<feature type="transmembrane region" description="Helical" evidence="1">
    <location>
        <begin position="37"/>
        <end position="57"/>
    </location>
</feature>
<keyword evidence="1" id="KW-1133">Transmembrane helix</keyword>
<feature type="transmembrane region" description="Helical" evidence="1">
    <location>
        <begin position="64"/>
        <end position="82"/>
    </location>
</feature>